<comment type="caution">
    <text evidence="1">The sequence shown here is derived from an EMBL/GenBank/DDBJ whole genome shotgun (WGS) entry which is preliminary data.</text>
</comment>
<feature type="non-terminal residue" evidence="1">
    <location>
        <position position="1"/>
    </location>
</feature>
<sequence>APHHAWAGHRAYDVEHRGDWSSAEVTVFEGTPEELEDDAQWLWDKAEAEPRHSNAAGCRNAAWAIRFAVGYYEGD</sequence>
<reference evidence="1" key="1">
    <citation type="journal article" date="2014" name="Front. Microbiol.">
        <title>High frequency of phylogenetically diverse reductive dehalogenase-homologous genes in deep subseafloor sedimentary metagenomes.</title>
        <authorList>
            <person name="Kawai M."/>
            <person name="Futagami T."/>
            <person name="Toyoda A."/>
            <person name="Takaki Y."/>
            <person name="Nishi S."/>
            <person name="Hori S."/>
            <person name="Arai W."/>
            <person name="Tsubouchi T."/>
            <person name="Morono Y."/>
            <person name="Uchiyama I."/>
            <person name="Ito T."/>
            <person name="Fujiyama A."/>
            <person name="Inagaki F."/>
            <person name="Takami H."/>
        </authorList>
    </citation>
    <scope>NUCLEOTIDE SEQUENCE</scope>
    <source>
        <strain evidence="1">Expedition CK06-06</strain>
    </source>
</reference>
<dbReference type="AlphaFoldDB" id="X0TKL5"/>
<accession>X0TKL5</accession>
<organism evidence="1">
    <name type="scientific">marine sediment metagenome</name>
    <dbReference type="NCBI Taxonomy" id="412755"/>
    <lineage>
        <taxon>unclassified sequences</taxon>
        <taxon>metagenomes</taxon>
        <taxon>ecological metagenomes</taxon>
    </lineage>
</organism>
<dbReference type="EMBL" id="BARS01019728">
    <property type="protein sequence ID" value="GAF94088.1"/>
    <property type="molecule type" value="Genomic_DNA"/>
</dbReference>
<name>X0TKL5_9ZZZZ</name>
<proteinExistence type="predicted"/>
<protein>
    <submittedName>
        <fullName evidence="1">Uncharacterized protein</fullName>
    </submittedName>
</protein>
<gene>
    <name evidence="1" type="ORF">S01H1_31916</name>
</gene>
<evidence type="ECO:0000313" key="1">
    <source>
        <dbReference type="EMBL" id="GAF94088.1"/>
    </source>
</evidence>